<feature type="transmembrane region" description="Helical" evidence="1">
    <location>
        <begin position="112"/>
        <end position="131"/>
    </location>
</feature>
<dbReference type="Proteomes" id="UP001201812">
    <property type="component" value="Unassembled WGS sequence"/>
</dbReference>
<proteinExistence type="predicted"/>
<name>A0AAD4MV92_9BILA</name>
<accession>A0AAD4MV92</accession>
<keyword evidence="1" id="KW-1133">Transmembrane helix</keyword>
<gene>
    <name evidence="2" type="ORF">DdX_14045</name>
</gene>
<keyword evidence="3" id="KW-1185">Reference proteome</keyword>
<evidence type="ECO:0000256" key="1">
    <source>
        <dbReference type="SAM" id="Phobius"/>
    </source>
</evidence>
<sequence>MKMSGCMITYVSFNCIGMIILVCWRIIVLYYSEIHHINSPILLWAYNWLLKAYFVTVGALPLTVFFLALERCLAIQLGSKFTSVMKSLLCAINFVGSPAIAIIIYLCSARNVWLFKMAVGILNTSTCIFLFWKIRRLGANVNDVIVRNTSILELCLEFLPNLIVCIVVQVTYS</sequence>
<feature type="transmembrane region" description="Helical" evidence="1">
    <location>
        <begin position="48"/>
        <end position="68"/>
    </location>
</feature>
<keyword evidence="1" id="KW-0812">Transmembrane</keyword>
<dbReference type="EMBL" id="JAKKPZ010000064">
    <property type="protein sequence ID" value="KAI1704692.1"/>
    <property type="molecule type" value="Genomic_DNA"/>
</dbReference>
<dbReference type="AlphaFoldDB" id="A0AAD4MV92"/>
<protein>
    <submittedName>
        <fullName evidence="2">Uncharacterized protein</fullName>
    </submittedName>
</protein>
<feature type="transmembrane region" description="Helical" evidence="1">
    <location>
        <begin position="7"/>
        <end position="28"/>
    </location>
</feature>
<feature type="transmembrane region" description="Helical" evidence="1">
    <location>
        <begin position="88"/>
        <end position="106"/>
    </location>
</feature>
<comment type="caution">
    <text evidence="2">The sequence shown here is derived from an EMBL/GenBank/DDBJ whole genome shotgun (WGS) entry which is preliminary data.</text>
</comment>
<reference evidence="2" key="1">
    <citation type="submission" date="2022-01" db="EMBL/GenBank/DDBJ databases">
        <title>Genome Sequence Resource for Two Populations of Ditylenchus destructor, the Migratory Endoparasitic Phytonematode.</title>
        <authorList>
            <person name="Zhang H."/>
            <person name="Lin R."/>
            <person name="Xie B."/>
        </authorList>
    </citation>
    <scope>NUCLEOTIDE SEQUENCE</scope>
    <source>
        <strain evidence="2">BazhouSP</strain>
    </source>
</reference>
<organism evidence="2 3">
    <name type="scientific">Ditylenchus destructor</name>
    <dbReference type="NCBI Taxonomy" id="166010"/>
    <lineage>
        <taxon>Eukaryota</taxon>
        <taxon>Metazoa</taxon>
        <taxon>Ecdysozoa</taxon>
        <taxon>Nematoda</taxon>
        <taxon>Chromadorea</taxon>
        <taxon>Rhabditida</taxon>
        <taxon>Tylenchina</taxon>
        <taxon>Tylenchomorpha</taxon>
        <taxon>Sphaerularioidea</taxon>
        <taxon>Anguinidae</taxon>
        <taxon>Anguininae</taxon>
        <taxon>Ditylenchus</taxon>
    </lineage>
</organism>
<evidence type="ECO:0000313" key="2">
    <source>
        <dbReference type="EMBL" id="KAI1704692.1"/>
    </source>
</evidence>
<keyword evidence="1" id="KW-0472">Membrane</keyword>
<evidence type="ECO:0000313" key="3">
    <source>
        <dbReference type="Proteomes" id="UP001201812"/>
    </source>
</evidence>